<dbReference type="Proteomes" id="UP001465153">
    <property type="component" value="Unassembled WGS sequence"/>
</dbReference>
<protein>
    <submittedName>
        <fullName evidence="1">Uncharacterized protein</fullName>
    </submittedName>
</protein>
<dbReference type="EMBL" id="BAABWN010000005">
    <property type="protein sequence ID" value="GAA6168030.1"/>
    <property type="molecule type" value="Genomic_DNA"/>
</dbReference>
<sequence length="45" mass="4802">MKFDVLTFAAAIFFIGVLATSVGASDWFKSEAEPPAQLQQGVAIK</sequence>
<gene>
    <name evidence="1" type="ORF">NBRC116591_18410</name>
</gene>
<accession>A0ABQ0A8T9</accession>
<dbReference type="RefSeq" id="WP_233090834.1">
    <property type="nucleotide sequence ID" value="NZ_BAABWN010000005.1"/>
</dbReference>
<evidence type="ECO:0000313" key="1">
    <source>
        <dbReference type="EMBL" id="GAA6168030.1"/>
    </source>
</evidence>
<proteinExistence type="predicted"/>
<keyword evidence="2" id="KW-1185">Reference proteome</keyword>
<name>A0ABQ0A8T9_9GAMM</name>
<reference evidence="1 2" key="1">
    <citation type="submission" date="2024-04" db="EMBL/GenBank/DDBJ databases">
        <title>Draft genome sequence of Sessilibacter corallicola NBRC 116591.</title>
        <authorList>
            <person name="Miyakawa T."/>
            <person name="Kusuya Y."/>
            <person name="Miura T."/>
        </authorList>
    </citation>
    <scope>NUCLEOTIDE SEQUENCE [LARGE SCALE GENOMIC DNA]</scope>
    <source>
        <strain evidence="1 2">KU-00831-HH</strain>
    </source>
</reference>
<comment type="caution">
    <text evidence="1">The sequence shown here is derived from an EMBL/GenBank/DDBJ whole genome shotgun (WGS) entry which is preliminary data.</text>
</comment>
<organism evidence="1 2">
    <name type="scientific">Sessilibacter corallicola</name>
    <dbReference type="NCBI Taxonomy" id="2904075"/>
    <lineage>
        <taxon>Bacteria</taxon>
        <taxon>Pseudomonadati</taxon>
        <taxon>Pseudomonadota</taxon>
        <taxon>Gammaproteobacteria</taxon>
        <taxon>Cellvibrionales</taxon>
        <taxon>Cellvibrionaceae</taxon>
        <taxon>Sessilibacter</taxon>
    </lineage>
</organism>
<evidence type="ECO:0000313" key="2">
    <source>
        <dbReference type="Proteomes" id="UP001465153"/>
    </source>
</evidence>